<accession>A0AAE9F0W8</accession>
<keyword evidence="3" id="KW-1185">Reference proteome</keyword>
<evidence type="ECO:0000313" key="2">
    <source>
        <dbReference type="EMBL" id="UMM32960.1"/>
    </source>
</evidence>
<gene>
    <name evidence="2" type="ORF">L5515_006601</name>
</gene>
<evidence type="ECO:0000313" key="3">
    <source>
        <dbReference type="Proteomes" id="UP000829354"/>
    </source>
</evidence>
<name>A0AAE9F0W8_CAEBR</name>
<dbReference type="EMBL" id="CP092624">
    <property type="protein sequence ID" value="UMM32960.1"/>
    <property type="molecule type" value="Genomic_DNA"/>
</dbReference>
<organism evidence="2 3">
    <name type="scientific">Caenorhabditis briggsae</name>
    <dbReference type="NCBI Taxonomy" id="6238"/>
    <lineage>
        <taxon>Eukaryota</taxon>
        <taxon>Metazoa</taxon>
        <taxon>Ecdysozoa</taxon>
        <taxon>Nematoda</taxon>
        <taxon>Chromadorea</taxon>
        <taxon>Rhabditida</taxon>
        <taxon>Rhabditina</taxon>
        <taxon>Rhabditomorpha</taxon>
        <taxon>Rhabditoidea</taxon>
        <taxon>Rhabditidae</taxon>
        <taxon>Peloderinae</taxon>
        <taxon>Caenorhabditis</taxon>
    </lineage>
</organism>
<evidence type="ECO:0000259" key="1">
    <source>
        <dbReference type="Pfam" id="PF23673"/>
    </source>
</evidence>
<dbReference type="Proteomes" id="UP000829354">
    <property type="component" value="Chromosome V"/>
</dbReference>
<sequence length="187" mass="21787">MMRNGELTKWRVWDSQEDFEDTTIDEDESRDEINLENMEQGISFEDVVSHVAAVFLQNSRTRCQILTCKEEDGVLGKFQHSHILPYTRIYYGPQPTTMYSVASKTNGMGPFESDEYLNETIYNLPLYTLSTHSTSLKNGTYSNCIIDFDEGDYSMTLDYNYLGRNVQNLQLRIYSQTPLYNWLPYSD</sequence>
<dbReference type="InterPro" id="IPR055578">
    <property type="entry name" value="DUF7154"/>
</dbReference>
<reference evidence="2 3" key="1">
    <citation type="submission" date="2022-04" db="EMBL/GenBank/DDBJ databases">
        <title>Chromosome-level reference genomes for two strains of Caenorhabditis briggsae: an improved platform for comparative genomics.</title>
        <authorList>
            <person name="Stevens L."/>
            <person name="Andersen E."/>
        </authorList>
    </citation>
    <scope>NUCLEOTIDE SEQUENCE [LARGE SCALE GENOMIC DNA]</scope>
    <source>
        <strain evidence="2">VX34</strain>
        <tissue evidence="2">Whole-organism</tissue>
    </source>
</reference>
<dbReference type="Pfam" id="PF23673">
    <property type="entry name" value="DUF7154"/>
    <property type="match status" value="1"/>
</dbReference>
<proteinExistence type="predicted"/>
<protein>
    <recommendedName>
        <fullName evidence="1">DUF7154 domain-containing protein</fullName>
    </recommendedName>
</protein>
<dbReference type="AlphaFoldDB" id="A0AAE9F0W8"/>
<feature type="domain" description="DUF7154" evidence="1">
    <location>
        <begin position="99"/>
        <end position="176"/>
    </location>
</feature>